<organism evidence="2 3">
    <name type="scientific">Symbiodinium microadriaticum</name>
    <name type="common">Dinoflagellate</name>
    <name type="synonym">Zooxanthella microadriatica</name>
    <dbReference type="NCBI Taxonomy" id="2951"/>
    <lineage>
        <taxon>Eukaryota</taxon>
        <taxon>Sar</taxon>
        <taxon>Alveolata</taxon>
        <taxon>Dinophyceae</taxon>
        <taxon>Suessiales</taxon>
        <taxon>Symbiodiniaceae</taxon>
        <taxon>Symbiodinium</taxon>
    </lineage>
</organism>
<proteinExistence type="predicted"/>
<keyword evidence="3" id="KW-1185">Reference proteome</keyword>
<evidence type="ECO:0000313" key="3">
    <source>
        <dbReference type="Proteomes" id="UP000186817"/>
    </source>
</evidence>
<sequence length="174" mass="19178">MPTLSTEQSRAPRAVGEAVDLFCQDDIILENSQALETQVVGLMSEMAKYPDVNPKIGYEFGKVQRSLDKQIKVAKDANAYDSVTILTSANRKLTTTKDVYKATAAYLPAKGVYNDISFSQDLAKDGFDTLQLLCLVRSQLAPQRVPKRRDDESSNVMVDPERWDAGQAAKAEAS</sequence>
<evidence type="ECO:0000256" key="1">
    <source>
        <dbReference type="SAM" id="MobiDB-lite"/>
    </source>
</evidence>
<dbReference type="Proteomes" id="UP000186817">
    <property type="component" value="Unassembled WGS sequence"/>
</dbReference>
<gene>
    <name evidence="2" type="ORF">AK812_SmicGene19452</name>
</gene>
<feature type="region of interest" description="Disordered" evidence="1">
    <location>
        <begin position="143"/>
        <end position="174"/>
    </location>
</feature>
<dbReference type="AlphaFoldDB" id="A0A1Q9DSM7"/>
<evidence type="ECO:0000313" key="2">
    <source>
        <dbReference type="EMBL" id="OLP98138.1"/>
    </source>
</evidence>
<accession>A0A1Q9DSM7</accession>
<protein>
    <submittedName>
        <fullName evidence="2">Uncharacterized protein</fullName>
    </submittedName>
</protein>
<dbReference type="EMBL" id="LSRX01000407">
    <property type="protein sequence ID" value="OLP98138.1"/>
    <property type="molecule type" value="Genomic_DNA"/>
</dbReference>
<dbReference type="OrthoDB" id="409978at2759"/>
<reference evidence="2 3" key="1">
    <citation type="submission" date="2016-02" db="EMBL/GenBank/DDBJ databases">
        <title>Genome analysis of coral dinoflagellate symbionts highlights evolutionary adaptations to a symbiotic lifestyle.</title>
        <authorList>
            <person name="Aranda M."/>
            <person name="Li Y."/>
            <person name="Liew Y.J."/>
            <person name="Baumgarten S."/>
            <person name="Simakov O."/>
            <person name="Wilson M."/>
            <person name="Piel J."/>
            <person name="Ashoor H."/>
            <person name="Bougouffa S."/>
            <person name="Bajic V.B."/>
            <person name="Ryu T."/>
            <person name="Ravasi T."/>
            <person name="Bayer T."/>
            <person name="Micklem G."/>
            <person name="Kim H."/>
            <person name="Bhak J."/>
            <person name="Lajeunesse T.C."/>
            <person name="Voolstra C.R."/>
        </authorList>
    </citation>
    <scope>NUCLEOTIDE SEQUENCE [LARGE SCALE GENOMIC DNA]</scope>
    <source>
        <strain evidence="2 3">CCMP2467</strain>
    </source>
</reference>
<comment type="caution">
    <text evidence="2">The sequence shown here is derived from an EMBL/GenBank/DDBJ whole genome shotgun (WGS) entry which is preliminary data.</text>
</comment>
<name>A0A1Q9DSM7_SYMMI</name>